<feature type="domain" description="Saccharopine dehydrogenase-like C-terminal" evidence="3">
    <location>
        <begin position="122"/>
        <end position="342"/>
    </location>
</feature>
<gene>
    <name evidence="4" type="ORF">GCM10011611_55470</name>
</gene>
<proteinExistence type="predicted"/>
<dbReference type="Pfam" id="PF16653">
    <property type="entry name" value="Sacchrp_dh_C"/>
    <property type="match status" value="1"/>
</dbReference>
<evidence type="ECO:0000313" key="5">
    <source>
        <dbReference type="Proteomes" id="UP000646365"/>
    </source>
</evidence>
<reference evidence="4" key="1">
    <citation type="journal article" date="2014" name="Int. J. Syst. Evol. Microbiol.">
        <title>Complete genome sequence of Corynebacterium casei LMG S-19264T (=DSM 44701T), isolated from a smear-ripened cheese.</title>
        <authorList>
            <consortium name="US DOE Joint Genome Institute (JGI-PGF)"/>
            <person name="Walter F."/>
            <person name="Albersmeier A."/>
            <person name="Kalinowski J."/>
            <person name="Ruckert C."/>
        </authorList>
    </citation>
    <scope>NUCLEOTIDE SEQUENCE</scope>
    <source>
        <strain evidence="4">CGMCC 1.15725</strain>
    </source>
</reference>
<dbReference type="InterPro" id="IPR032095">
    <property type="entry name" value="Sacchrp_dh-like_C"/>
</dbReference>
<comment type="caution">
    <text evidence="4">The sequence shown here is derived from an EMBL/GenBank/DDBJ whole genome shotgun (WGS) entry which is preliminary data.</text>
</comment>
<evidence type="ECO:0000256" key="1">
    <source>
        <dbReference type="ARBA" id="ARBA00023002"/>
    </source>
</evidence>
<dbReference type="SUPFAM" id="SSF55347">
    <property type="entry name" value="Glyceraldehyde-3-phosphate dehydrogenase-like, C-terminal domain"/>
    <property type="match status" value="1"/>
</dbReference>
<dbReference type="PANTHER" id="PTHR11133:SF22">
    <property type="entry name" value="ALPHA-AMINOADIPIC SEMIALDEHYDE SYNTHASE, MITOCHONDRIAL"/>
    <property type="match status" value="1"/>
</dbReference>
<evidence type="ECO:0000313" key="4">
    <source>
        <dbReference type="EMBL" id="GGF41927.1"/>
    </source>
</evidence>
<organism evidence="4 5">
    <name type="scientific">Aliidongia dinghuensis</name>
    <dbReference type="NCBI Taxonomy" id="1867774"/>
    <lineage>
        <taxon>Bacteria</taxon>
        <taxon>Pseudomonadati</taxon>
        <taxon>Pseudomonadota</taxon>
        <taxon>Alphaproteobacteria</taxon>
        <taxon>Rhodospirillales</taxon>
        <taxon>Dongiaceae</taxon>
        <taxon>Aliidongia</taxon>
    </lineage>
</organism>
<dbReference type="InterPro" id="IPR036291">
    <property type="entry name" value="NAD(P)-bd_dom_sf"/>
</dbReference>
<dbReference type="RefSeq" id="WP_189051424.1">
    <property type="nucleotide sequence ID" value="NZ_BMJQ01000018.1"/>
</dbReference>
<name>A0A8J2YZU8_9PROT</name>
<dbReference type="EMBL" id="BMJQ01000018">
    <property type="protein sequence ID" value="GGF41927.1"/>
    <property type="molecule type" value="Genomic_DNA"/>
</dbReference>
<dbReference type="Gene3D" id="3.30.360.10">
    <property type="entry name" value="Dihydrodipicolinate Reductase, domain 2"/>
    <property type="match status" value="1"/>
</dbReference>
<dbReference type="Proteomes" id="UP000646365">
    <property type="component" value="Unassembled WGS sequence"/>
</dbReference>
<dbReference type="PANTHER" id="PTHR11133">
    <property type="entry name" value="SACCHAROPINE DEHYDROGENASE"/>
    <property type="match status" value="1"/>
</dbReference>
<protein>
    <submittedName>
        <fullName evidence="4">Saccharopine dehydrogenase</fullName>
    </submittedName>
</protein>
<accession>A0A8J2YZU8</accession>
<dbReference type="InterPro" id="IPR005097">
    <property type="entry name" value="Sacchrp_dh_NADP-bd"/>
</dbReference>
<dbReference type="Pfam" id="PF03435">
    <property type="entry name" value="Sacchrp_dh_NADP"/>
    <property type="match status" value="1"/>
</dbReference>
<reference evidence="4" key="2">
    <citation type="submission" date="2020-09" db="EMBL/GenBank/DDBJ databases">
        <authorList>
            <person name="Sun Q."/>
            <person name="Zhou Y."/>
        </authorList>
    </citation>
    <scope>NUCLEOTIDE SEQUENCE</scope>
    <source>
        <strain evidence="4">CGMCC 1.15725</strain>
    </source>
</reference>
<dbReference type="InterPro" id="IPR051168">
    <property type="entry name" value="AASS"/>
</dbReference>
<dbReference type="GO" id="GO:0016491">
    <property type="term" value="F:oxidoreductase activity"/>
    <property type="evidence" value="ECO:0007669"/>
    <property type="project" value="UniProtKB-KW"/>
</dbReference>
<evidence type="ECO:0000259" key="2">
    <source>
        <dbReference type="Pfam" id="PF03435"/>
    </source>
</evidence>
<dbReference type="SUPFAM" id="SSF51735">
    <property type="entry name" value="NAD(P)-binding Rossmann-fold domains"/>
    <property type="match status" value="1"/>
</dbReference>
<dbReference type="Gene3D" id="3.40.50.720">
    <property type="entry name" value="NAD(P)-binding Rossmann-like Domain"/>
    <property type="match status" value="1"/>
</dbReference>
<keyword evidence="1" id="KW-0560">Oxidoreductase</keyword>
<dbReference type="AlphaFoldDB" id="A0A8J2YZU8"/>
<feature type="domain" description="Saccharopine dehydrogenase NADP binding" evidence="2">
    <location>
        <begin position="4"/>
        <end position="97"/>
    </location>
</feature>
<keyword evidence="5" id="KW-1185">Reference proteome</keyword>
<evidence type="ECO:0000259" key="3">
    <source>
        <dbReference type="Pfam" id="PF16653"/>
    </source>
</evidence>
<sequence>MKDVLVVGAGKIGSTIAEMLDATGDYRVAVADRAADQLARLETGPSVERLALDIADGTALKQALAGRFAVLSAAPYHLTGRVAEGARAAGTHYLDLTEDVATTRLVKQLAADATTAFIPQCGLAPGFISIVANNLAGHFDRLDTVKMRVGALPQYPSNALNYNLTWSTDGVINEYCEPCEAIVNGSLREVPPLEELEEFSLDGVAYEAFNTSGGLGTLCESLAGKVRNLNYRTIRYPGHCAIMKALLNDLRLRDRRDVLKDILENAVPATLQDVVVILVTVSGWQGGRFVQETYANKVYSRPIAGRVHSAIQITTASGICTVLDMLADGQLAPKGFVRQEDIPFEAFIRNRFGRAYALDLRQAA</sequence>